<gene>
    <name evidence="2" type="ORF">EZ216_03900</name>
</gene>
<feature type="region of interest" description="Disordered" evidence="1">
    <location>
        <begin position="1"/>
        <end position="63"/>
    </location>
</feature>
<evidence type="ECO:0000313" key="3">
    <source>
        <dbReference type="Proteomes" id="UP000297839"/>
    </source>
</evidence>
<evidence type="ECO:0000256" key="1">
    <source>
        <dbReference type="SAM" id="MobiDB-lite"/>
    </source>
</evidence>
<organism evidence="2 3">
    <name type="scientific">Ramlibacter humi</name>
    <dbReference type="NCBI Taxonomy" id="2530451"/>
    <lineage>
        <taxon>Bacteria</taxon>
        <taxon>Pseudomonadati</taxon>
        <taxon>Pseudomonadota</taxon>
        <taxon>Betaproteobacteria</taxon>
        <taxon>Burkholderiales</taxon>
        <taxon>Comamonadaceae</taxon>
        <taxon>Ramlibacter</taxon>
    </lineage>
</organism>
<reference evidence="2 3" key="1">
    <citation type="submission" date="2019-03" db="EMBL/GenBank/DDBJ databases">
        <title>Ramlibacter sp. 18x22-1, whole genome shotgun sequence.</title>
        <authorList>
            <person name="Zhang X."/>
            <person name="Feng G."/>
            <person name="Zhu H."/>
        </authorList>
    </citation>
    <scope>NUCLEOTIDE SEQUENCE [LARGE SCALE GENOMIC DNA]</scope>
    <source>
        <strain evidence="2 3">18x22-1</strain>
    </source>
</reference>
<accession>A0A4Z0CBP0</accession>
<proteinExistence type="predicted"/>
<keyword evidence="3" id="KW-1185">Reference proteome</keyword>
<dbReference type="Proteomes" id="UP000297839">
    <property type="component" value="Unassembled WGS sequence"/>
</dbReference>
<evidence type="ECO:0000313" key="2">
    <source>
        <dbReference type="EMBL" id="TFZ08312.1"/>
    </source>
</evidence>
<protein>
    <submittedName>
        <fullName evidence="2">Uncharacterized protein</fullName>
    </submittedName>
</protein>
<sequence length="63" mass="7286">MDRPDDPDPQRKPILATDRRRPAPRRERSGRGSASALQSLRELERDWEWYEAPAAPSDDKKKG</sequence>
<comment type="caution">
    <text evidence="2">The sequence shown here is derived from an EMBL/GenBank/DDBJ whole genome shotgun (WGS) entry which is preliminary data.</text>
</comment>
<dbReference type="EMBL" id="SMLK01000001">
    <property type="protein sequence ID" value="TFZ08312.1"/>
    <property type="molecule type" value="Genomic_DNA"/>
</dbReference>
<name>A0A4Z0CBP0_9BURK</name>
<dbReference type="RefSeq" id="WP_135248248.1">
    <property type="nucleotide sequence ID" value="NZ_SMLK01000001.1"/>
</dbReference>
<feature type="compositionally biased region" description="Basic and acidic residues" evidence="1">
    <location>
        <begin position="1"/>
        <end position="30"/>
    </location>
</feature>
<dbReference type="AlphaFoldDB" id="A0A4Z0CBP0"/>